<sequence length="288" mass="30629">MIIVTGANGKLGRAVVEQLLERVPAGEIGVSVRDVVKAQNLQNLGVRVRQGNFEDSEGLLHAFEGASQVLIVSSGTLGEAGIRHHRTAIDTAKKAGAGQILYTSHMGVSPVSYFPPMIHHAATEQLLANSGAAFTSLRNGFYAASAFPLFSEAIQTGELIAPEDGPIAWTTHADLAKATAAILIEHKFEGSTPNLTAAEAIRMDDIASMASELIGRPIRRVVVSDDEYRDRLISKGTPKAAVNMLLGIFRASRNGDFAQASGTLADLIGHAPTSFREVLKESLAHQQN</sequence>
<protein>
    <submittedName>
        <fullName evidence="2">SDR family oxidoreductase</fullName>
    </submittedName>
</protein>
<dbReference type="Proteomes" id="UP000272464">
    <property type="component" value="Unassembled WGS sequence"/>
</dbReference>
<dbReference type="Gene3D" id="3.40.50.720">
    <property type="entry name" value="NAD(P)-binding Rossmann-like Domain"/>
    <property type="match status" value="1"/>
</dbReference>
<dbReference type="AlphaFoldDB" id="A0A433XHT1"/>
<name>A0A433XHT1_9BACL</name>
<evidence type="ECO:0000313" key="2">
    <source>
        <dbReference type="EMBL" id="RUT33628.1"/>
    </source>
</evidence>
<dbReference type="EMBL" id="RZNX01000002">
    <property type="protein sequence ID" value="RUT33628.1"/>
    <property type="molecule type" value="Genomic_DNA"/>
</dbReference>
<dbReference type="PANTHER" id="PTHR47129">
    <property type="entry name" value="QUINONE OXIDOREDUCTASE 2"/>
    <property type="match status" value="1"/>
</dbReference>
<proteinExistence type="predicted"/>
<dbReference type="PANTHER" id="PTHR47129:SF1">
    <property type="entry name" value="NMRA-LIKE DOMAIN-CONTAINING PROTEIN"/>
    <property type="match status" value="1"/>
</dbReference>
<dbReference type="Gene3D" id="3.90.25.10">
    <property type="entry name" value="UDP-galactose 4-epimerase, domain 1"/>
    <property type="match status" value="1"/>
</dbReference>
<keyword evidence="3" id="KW-1185">Reference proteome</keyword>
<dbReference type="CDD" id="cd05269">
    <property type="entry name" value="TMR_SDR_a"/>
    <property type="match status" value="1"/>
</dbReference>
<dbReference type="Pfam" id="PF05368">
    <property type="entry name" value="NmrA"/>
    <property type="match status" value="1"/>
</dbReference>
<dbReference type="OrthoDB" id="339107at2"/>
<evidence type="ECO:0000313" key="3">
    <source>
        <dbReference type="Proteomes" id="UP000272464"/>
    </source>
</evidence>
<accession>A0A433XHT1</accession>
<organism evidence="2 3">
    <name type="scientific">Paenibacillus zeisoli</name>
    <dbReference type="NCBI Taxonomy" id="2496267"/>
    <lineage>
        <taxon>Bacteria</taxon>
        <taxon>Bacillati</taxon>
        <taxon>Bacillota</taxon>
        <taxon>Bacilli</taxon>
        <taxon>Bacillales</taxon>
        <taxon>Paenibacillaceae</taxon>
        <taxon>Paenibacillus</taxon>
    </lineage>
</organism>
<feature type="domain" description="NmrA-like" evidence="1">
    <location>
        <begin position="2"/>
        <end position="248"/>
    </location>
</feature>
<evidence type="ECO:0000259" key="1">
    <source>
        <dbReference type="Pfam" id="PF05368"/>
    </source>
</evidence>
<dbReference type="InterPro" id="IPR036291">
    <property type="entry name" value="NAD(P)-bd_dom_sf"/>
</dbReference>
<dbReference type="RefSeq" id="WP_127198742.1">
    <property type="nucleotide sequence ID" value="NZ_RZNX01000002.1"/>
</dbReference>
<comment type="caution">
    <text evidence="2">The sequence shown here is derived from an EMBL/GenBank/DDBJ whole genome shotgun (WGS) entry which is preliminary data.</text>
</comment>
<dbReference type="SUPFAM" id="SSF51735">
    <property type="entry name" value="NAD(P)-binding Rossmann-fold domains"/>
    <property type="match status" value="1"/>
</dbReference>
<dbReference type="InterPro" id="IPR052718">
    <property type="entry name" value="NmrA-type_oxidoreductase"/>
</dbReference>
<dbReference type="InterPro" id="IPR008030">
    <property type="entry name" value="NmrA-like"/>
</dbReference>
<gene>
    <name evidence="2" type="ORF">EJP77_08290</name>
</gene>
<reference evidence="2 3" key="1">
    <citation type="submission" date="2018-12" db="EMBL/GenBank/DDBJ databases">
        <authorList>
            <person name="Sun L."/>
            <person name="Chen Z."/>
        </authorList>
    </citation>
    <scope>NUCLEOTIDE SEQUENCE [LARGE SCALE GENOMIC DNA]</scope>
    <source>
        <strain evidence="2 3">3-5-3</strain>
    </source>
</reference>